<keyword evidence="3" id="KW-1185">Reference proteome</keyword>
<dbReference type="EMBL" id="JBHSBB010000008">
    <property type="protein sequence ID" value="MFC4031688.1"/>
    <property type="molecule type" value="Genomic_DNA"/>
</dbReference>
<reference evidence="3" key="1">
    <citation type="journal article" date="2019" name="Int. J. Syst. Evol. Microbiol.">
        <title>The Global Catalogue of Microorganisms (GCM) 10K type strain sequencing project: providing services to taxonomists for standard genome sequencing and annotation.</title>
        <authorList>
            <consortium name="The Broad Institute Genomics Platform"/>
            <consortium name="The Broad Institute Genome Sequencing Center for Infectious Disease"/>
            <person name="Wu L."/>
            <person name="Ma J."/>
        </authorList>
    </citation>
    <scope>NUCLEOTIDE SEQUENCE [LARGE SCALE GENOMIC DNA]</scope>
    <source>
        <strain evidence="3">CGMCC 4.7237</strain>
    </source>
</reference>
<keyword evidence="2" id="KW-0413">Isomerase</keyword>
<dbReference type="Pfam" id="PF01261">
    <property type="entry name" value="AP_endonuc_2"/>
    <property type="match status" value="1"/>
</dbReference>
<protein>
    <submittedName>
        <fullName evidence="2">Sugar phosphate isomerase/epimerase family protein</fullName>
    </submittedName>
</protein>
<dbReference type="SUPFAM" id="SSF51658">
    <property type="entry name" value="Xylose isomerase-like"/>
    <property type="match status" value="1"/>
</dbReference>
<dbReference type="PANTHER" id="PTHR12110">
    <property type="entry name" value="HYDROXYPYRUVATE ISOMERASE"/>
    <property type="match status" value="1"/>
</dbReference>
<accession>A0ABV8HI15</accession>
<dbReference type="InterPro" id="IPR013022">
    <property type="entry name" value="Xyl_isomerase-like_TIM-brl"/>
</dbReference>
<evidence type="ECO:0000313" key="3">
    <source>
        <dbReference type="Proteomes" id="UP001595765"/>
    </source>
</evidence>
<dbReference type="GO" id="GO:0016853">
    <property type="term" value="F:isomerase activity"/>
    <property type="evidence" value="ECO:0007669"/>
    <property type="project" value="UniProtKB-KW"/>
</dbReference>
<dbReference type="RefSeq" id="WP_386428002.1">
    <property type="nucleotide sequence ID" value="NZ_JBHSBB010000008.1"/>
</dbReference>
<sequence length="263" mass="28897">MTAGIGVMMYTVLDQARADLEGTLARLAAMGYLGIETYGLVEHFGPARVRDAIAAAGLTLTSAHTPFPAGPDAEALLDANEELGAGILVWSMEREEFDSPDAVRRGVERVNEAAERAAGRGMRIAYHNHYAEFSRRFDGQQAYDLLLELLDDRVLVELDAYWAQMGGADPAEVLARLGDRVRLVHVKDGPAVSYEHDVMVPIGEGGIDWARTLSTPSGLRWHVVELERLHIDTFEALRRSYDHLVGRGLSRGAHVPAPIEERT</sequence>
<name>A0ABV8HI15_9ACTN</name>
<evidence type="ECO:0000313" key="2">
    <source>
        <dbReference type="EMBL" id="MFC4031688.1"/>
    </source>
</evidence>
<dbReference type="Proteomes" id="UP001595765">
    <property type="component" value="Unassembled WGS sequence"/>
</dbReference>
<evidence type="ECO:0000259" key="1">
    <source>
        <dbReference type="Pfam" id="PF01261"/>
    </source>
</evidence>
<gene>
    <name evidence="2" type="ORF">ACFO3J_09375</name>
</gene>
<dbReference type="PANTHER" id="PTHR12110:SF41">
    <property type="entry name" value="INOSOSE DEHYDRATASE"/>
    <property type="match status" value="1"/>
</dbReference>
<dbReference type="InterPro" id="IPR036237">
    <property type="entry name" value="Xyl_isomerase-like_sf"/>
</dbReference>
<feature type="domain" description="Xylose isomerase-like TIM barrel" evidence="1">
    <location>
        <begin position="25"/>
        <end position="214"/>
    </location>
</feature>
<dbReference type="InterPro" id="IPR050312">
    <property type="entry name" value="IolE/XylAMocC-like"/>
</dbReference>
<comment type="caution">
    <text evidence="2">The sequence shown here is derived from an EMBL/GenBank/DDBJ whole genome shotgun (WGS) entry which is preliminary data.</text>
</comment>
<proteinExistence type="predicted"/>
<organism evidence="2 3">
    <name type="scientific">Streptomyces polygonati</name>
    <dbReference type="NCBI Taxonomy" id="1617087"/>
    <lineage>
        <taxon>Bacteria</taxon>
        <taxon>Bacillati</taxon>
        <taxon>Actinomycetota</taxon>
        <taxon>Actinomycetes</taxon>
        <taxon>Kitasatosporales</taxon>
        <taxon>Streptomycetaceae</taxon>
        <taxon>Streptomyces</taxon>
    </lineage>
</organism>
<dbReference type="Gene3D" id="3.20.20.150">
    <property type="entry name" value="Divalent-metal-dependent TIM barrel enzymes"/>
    <property type="match status" value="1"/>
</dbReference>